<dbReference type="PANTHER" id="PTHR48109">
    <property type="entry name" value="DIHYDROOROTATE DEHYDROGENASE (QUINONE), MITOCHONDRIAL-RELATED"/>
    <property type="match status" value="1"/>
</dbReference>
<feature type="domain" description="Dihydroorotate dehydrogenase catalytic" evidence="7">
    <location>
        <begin position="59"/>
        <end position="141"/>
    </location>
</feature>
<gene>
    <name evidence="8" type="ORF">A3I48_01190</name>
</gene>
<dbReference type="AlphaFoldDB" id="A0A1F5MHM6"/>
<organism evidence="8 9">
    <name type="scientific">Candidatus Daviesbacteria bacterium RIFCSPLOWO2_02_FULL_36_7</name>
    <dbReference type="NCBI Taxonomy" id="1797792"/>
    <lineage>
        <taxon>Bacteria</taxon>
        <taxon>Candidatus Daviesiibacteriota</taxon>
    </lineage>
</organism>
<dbReference type="EMBL" id="MFDT01000024">
    <property type="protein sequence ID" value="OGE64881.1"/>
    <property type="molecule type" value="Genomic_DNA"/>
</dbReference>
<keyword evidence="4" id="KW-0288">FMN</keyword>
<evidence type="ECO:0000259" key="7">
    <source>
        <dbReference type="Pfam" id="PF01180"/>
    </source>
</evidence>
<keyword evidence="6" id="KW-0560">Oxidoreductase</keyword>
<evidence type="ECO:0000256" key="1">
    <source>
        <dbReference type="ARBA" id="ARBA00001917"/>
    </source>
</evidence>
<name>A0A1F5MHM6_9BACT</name>
<dbReference type="GO" id="GO:0006207">
    <property type="term" value="P:'de novo' pyrimidine nucleobase biosynthetic process"/>
    <property type="evidence" value="ECO:0007669"/>
    <property type="project" value="TreeGrafter"/>
</dbReference>
<keyword evidence="3" id="KW-0285">Flavoprotein</keyword>
<proteinExistence type="predicted"/>
<protein>
    <recommendedName>
        <fullName evidence="7">Dihydroorotate dehydrogenase catalytic domain-containing protein</fullName>
    </recommendedName>
</protein>
<dbReference type="PANTHER" id="PTHR48109:SF4">
    <property type="entry name" value="DIHYDROOROTATE DEHYDROGENASE (QUINONE), MITOCHONDRIAL"/>
    <property type="match status" value="1"/>
</dbReference>
<comment type="pathway">
    <text evidence="2">Pyrimidine metabolism; UMP biosynthesis via de novo pathway.</text>
</comment>
<evidence type="ECO:0000256" key="2">
    <source>
        <dbReference type="ARBA" id="ARBA00004725"/>
    </source>
</evidence>
<comment type="cofactor">
    <cofactor evidence="1">
        <name>FMN</name>
        <dbReference type="ChEBI" id="CHEBI:58210"/>
    </cofactor>
</comment>
<dbReference type="GO" id="GO:0004152">
    <property type="term" value="F:dihydroorotate dehydrogenase activity"/>
    <property type="evidence" value="ECO:0007669"/>
    <property type="project" value="TreeGrafter"/>
</dbReference>
<dbReference type="GO" id="GO:0009220">
    <property type="term" value="P:pyrimidine ribonucleotide biosynthetic process"/>
    <property type="evidence" value="ECO:0007669"/>
    <property type="project" value="TreeGrafter"/>
</dbReference>
<evidence type="ECO:0000256" key="5">
    <source>
        <dbReference type="ARBA" id="ARBA00022975"/>
    </source>
</evidence>
<evidence type="ECO:0000256" key="6">
    <source>
        <dbReference type="ARBA" id="ARBA00023002"/>
    </source>
</evidence>
<evidence type="ECO:0000313" key="8">
    <source>
        <dbReference type="EMBL" id="OGE64881.1"/>
    </source>
</evidence>
<evidence type="ECO:0000256" key="4">
    <source>
        <dbReference type="ARBA" id="ARBA00022643"/>
    </source>
</evidence>
<comment type="caution">
    <text evidence="8">The sequence shown here is derived from an EMBL/GenBank/DDBJ whole genome shotgun (WGS) entry which is preliminary data.</text>
</comment>
<evidence type="ECO:0000313" key="9">
    <source>
        <dbReference type="Proteomes" id="UP000178859"/>
    </source>
</evidence>
<sequence length="160" mass="17494">MFSEIIKYSYQYLLKPVLFQFDPEMVHVAMTSFGELLEEQKWAKNFLKNNLVVSSSLISQTAAGIKFNSPIGLSAGFDYDAKLTQISSSLGFGFQSIGTITNQAYEGNPKPRLGRLPKSKSLMVNKGFKNPGAEKIAAKLSGKLLIYLLAPALAGLTQPL</sequence>
<dbReference type="InterPro" id="IPR013785">
    <property type="entry name" value="Aldolase_TIM"/>
</dbReference>
<keyword evidence="5" id="KW-0665">Pyrimidine biosynthesis</keyword>
<dbReference type="GO" id="GO:0005737">
    <property type="term" value="C:cytoplasm"/>
    <property type="evidence" value="ECO:0007669"/>
    <property type="project" value="InterPro"/>
</dbReference>
<dbReference type="InterPro" id="IPR005720">
    <property type="entry name" value="Dihydroorotate_DH_cat"/>
</dbReference>
<dbReference type="Gene3D" id="3.20.20.70">
    <property type="entry name" value="Aldolase class I"/>
    <property type="match status" value="1"/>
</dbReference>
<dbReference type="InterPro" id="IPR050074">
    <property type="entry name" value="DHO_dehydrogenase"/>
</dbReference>
<dbReference type="Pfam" id="PF01180">
    <property type="entry name" value="DHO_dh"/>
    <property type="match status" value="1"/>
</dbReference>
<dbReference type="SUPFAM" id="SSF51395">
    <property type="entry name" value="FMN-linked oxidoreductases"/>
    <property type="match status" value="1"/>
</dbReference>
<evidence type="ECO:0000256" key="3">
    <source>
        <dbReference type="ARBA" id="ARBA00022630"/>
    </source>
</evidence>
<dbReference type="Proteomes" id="UP000178859">
    <property type="component" value="Unassembled WGS sequence"/>
</dbReference>
<accession>A0A1F5MHM6</accession>
<reference evidence="8 9" key="1">
    <citation type="journal article" date="2016" name="Nat. Commun.">
        <title>Thousands of microbial genomes shed light on interconnected biogeochemical processes in an aquifer system.</title>
        <authorList>
            <person name="Anantharaman K."/>
            <person name="Brown C.T."/>
            <person name="Hug L.A."/>
            <person name="Sharon I."/>
            <person name="Castelle C.J."/>
            <person name="Probst A.J."/>
            <person name="Thomas B.C."/>
            <person name="Singh A."/>
            <person name="Wilkins M.J."/>
            <person name="Karaoz U."/>
            <person name="Brodie E.L."/>
            <person name="Williams K.H."/>
            <person name="Hubbard S.S."/>
            <person name="Banfield J.F."/>
        </authorList>
    </citation>
    <scope>NUCLEOTIDE SEQUENCE [LARGE SCALE GENOMIC DNA]</scope>
</reference>